<dbReference type="AlphaFoldDB" id="A0AA38KKR1"/>
<proteinExistence type="predicted"/>
<dbReference type="EMBL" id="MU794091">
    <property type="protein sequence ID" value="KAJ3779895.1"/>
    <property type="molecule type" value="Genomic_DNA"/>
</dbReference>
<evidence type="ECO:0000313" key="1">
    <source>
        <dbReference type="EMBL" id="KAJ3779895.1"/>
    </source>
</evidence>
<gene>
    <name evidence="1" type="ORF">GGU10DRAFT_337635</name>
</gene>
<dbReference type="Proteomes" id="UP001163798">
    <property type="component" value="Unassembled WGS sequence"/>
</dbReference>
<protein>
    <submittedName>
        <fullName evidence="1">Uncharacterized protein</fullName>
    </submittedName>
</protein>
<reference evidence="1" key="1">
    <citation type="submission" date="2022-08" db="EMBL/GenBank/DDBJ databases">
        <authorList>
            <consortium name="DOE Joint Genome Institute"/>
            <person name="Min B."/>
            <person name="Riley R."/>
            <person name="Sierra-Patev S."/>
            <person name="Naranjo-Ortiz M."/>
            <person name="Looney B."/>
            <person name="Konkel Z."/>
            <person name="Slot J.C."/>
            <person name="Sakamoto Y."/>
            <person name="Steenwyk J.L."/>
            <person name="Rokas A."/>
            <person name="Carro J."/>
            <person name="Camarero S."/>
            <person name="Ferreira P."/>
            <person name="Molpeceres G."/>
            <person name="Ruiz-Duenas F.J."/>
            <person name="Serrano A."/>
            <person name="Henrissat B."/>
            <person name="Drula E."/>
            <person name="Hughes K.W."/>
            <person name="Mata J.L."/>
            <person name="Ishikawa N.K."/>
            <person name="Vargas-Isla R."/>
            <person name="Ushijima S."/>
            <person name="Smith C.A."/>
            <person name="Ahrendt S."/>
            <person name="Andreopoulos W."/>
            <person name="He G."/>
            <person name="Labutti K."/>
            <person name="Lipzen A."/>
            <person name="Ng V."/>
            <person name="Sandor L."/>
            <person name="Barry K."/>
            <person name="Martinez A.T."/>
            <person name="Xiao Y."/>
            <person name="Gibbons J.G."/>
            <person name="Terashima K."/>
            <person name="Hibbett D.S."/>
            <person name="Grigoriev I.V."/>
        </authorList>
    </citation>
    <scope>NUCLEOTIDE SEQUENCE</scope>
    <source>
        <strain evidence="1">TFB10291</strain>
    </source>
</reference>
<keyword evidence="2" id="KW-1185">Reference proteome</keyword>
<evidence type="ECO:0000313" key="2">
    <source>
        <dbReference type="Proteomes" id="UP001163798"/>
    </source>
</evidence>
<accession>A0AA38KKR1</accession>
<sequence>TGYFDDSCDIPPEAVIEHVLSEGKETMEGVVEMEDGCLVRVAEAEDPDTVIPEVNIEVEEKEEELGRGKRVRIASSRLNSKDWEWTNDRDVSDEDGGQKKRRKLLKKILKAIAPGILDNLGIAEIVYLYLDIRIEIASSSAKEEICSLVTKFAIEVVRCARNRFKGDGCKGVQSDGRSAWNKIELLVKIIVRKKLEIVTISHSQLIHDERRQSHHSSLVLVLTVSGNLESPHPIQSVCEKRTYTSSTRPSMELHRAPDVYLALDKYLSGAMLATTIRDLQNSWIKFVPLESGAWGKMSQERLE</sequence>
<name>A0AA38KKR1_9AGAR</name>
<organism evidence="1 2">
    <name type="scientific">Lentinula aff. detonsa</name>
    <dbReference type="NCBI Taxonomy" id="2804958"/>
    <lineage>
        <taxon>Eukaryota</taxon>
        <taxon>Fungi</taxon>
        <taxon>Dikarya</taxon>
        <taxon>Basidiomycota</taxon>
        <taxon>Agaricomycotina</taxon>
        <taxon>Agaricomycetes</taxon>
        <taxon>Agaricomycetidae</taxon>
        <taxon>Agaricales</taxon>
        <taxon>Marasmiineae</taxon>
        <taxon>Omphalotaceae</taxon>
        <taxon>Lentinula</taxon>
    </lineage>
</organism>
<feature type="non-terminal residue" evidence="1">
    <location>
        <position position="303"/>
    </location>
</feature>
<comment type="caution">
    <text evidence="1">The sequence shown here is derived from an EMBL/GenBank/DDBJ whole genome shotgun (WGS) entry which is preliminary data.</text>
</comment>